<evidence type="ECO:0000259" key="2">
    <source>
        <dbReference type="Pfam" id="PF01370"/>
    </source>
</evidence>
<sequence length="315" mass="33162">MHATPSPARVAVVGGTGWIGRHLLAAFAARGHDVLALARNNAPHVPASAFRRLDLTSAGPARIAALLHRERVGVVVNATDGANANDGWDRTDEEMARTNVHAVEDLLAALARLPRPPRLIQLGSMHEYGPVPDGTLMDESLVPAPVNTYTRSRLAGTDRVLTAARSGTADALVLRLANVCGPHPSPAAFLGKLLQRLRTATEEGSPTVLTVARSARRDFVDVRDVSRAVVLAAASSVSGRVVNIGSGTATALPDLVGLLVSIAGPPAGLVAQRLAPVPGLGGDWMRVDNRLAADLLGWKPEIALRTSLEDMWRAR</sequence>
<dbReference type="AlphaFoldDB" id="A0A7X0HFQ2"/>
<dbReference type="Pfam" id="PF01370">
    <property type="entry name" value="Epimerase"/>
    <property type="match status" value="1"/>
</dbReference>
<gene>
    <name evidence="3" type="ORF">HNQ79_003164</name>
</gene>
<keyword evidence="4" id="KW-1185">Reference proteome</keyword>
<dbReference type="Gene3D" id="3.40.50.720">
    <property type="entry name" value="NAD(P)-binding Rossmann-like Domain"/>
    <property type="match status" value="1"/>
</dbReference>
<dbReference type="PANTHER" id="PTHR43000">
    <property type="entry name" value="DTDP-D-GLUCOSE 4,6-DEHYDRATASE-RELATED"/>
    <property type="match status" value="1"/>
</dbReference>
<evidence type="ECO:0000313" key="3">
    <source>
        <dbReference type="EMBL" id="MBB6436691.1"/>
    </source>
</evidence>
<dbReference type="EMBL" id="JACHEM010000007">
    <property type="protein sequence ID" value="MBB6436691.1"/>
    <property type="molecule type" value="Genomic_DNA"/>
</dbReference>
<accession>A0A7X0HFQ2</accession>
<feature type="domain" description="NAD-dependent epimerase/dehydratase" evidence="2">
    <location>
        <begin position="10"/>
        <end position="245"/>
    </location>
</feature>
<comment type="similarity">
    <text evidence="1">Belongs to the NAD(P)-dependent epimerase/dehydratase family.</text>
</comment>
<reference evidence="3 4" key="1">
    <citation type="submission" date="2020-08" db="EMBL/GenBank/DDBJ databases">
        <title>Genomic Encyclopedia of Type Strains, Phase IV (KMG-IV): sequencing the most valuable type-strain genomes for metagenomic binning, comparative biology and taxonomic classification.</title>
        <authorList>
            <person name="Goeker M."/>
        </authorList>
    </citation>
    <scope>NUCLEOTIDE SEQUENCE [LARGE SCALE GENOMIC DNA]</scope>
    <source>
        <strain evidence="3 4">DSM 40141</strain>
    </source>
</reference>
<comment type="caution">
    <text evidence="3">The sequence shown here is derived from an EMBL/GenBank/DDBJ whole genome shotgun (WGS) entry which is preliminary data.</text>
</comment>
<dbReference type="InterPro" id="IPR001509">
    <property type="entry name" value="Epimerase_deHydtase"/>
</dbReference>
<name>A0A7X0HFQ2_9ACTN</name>
<dbReference type="InterPro" id="IPR036291">
    <property type="entry name" value="NAD(P)-bd_dom_sf"/>
</dbReference>
<dbReference type="RefSeq" id="WP_185031356.1">
    <property type="nucleotide sequence ID" value="NZ_BNBN01000010.1"/>
</dbReference>
<dbReference type="Proteomes" id="UP000540423">
    <property type="component" value="Unassembled WGS sequence"/>
</dbReference>
<organism evidence="3 4">
    <name type="scientific">Streptomyces candidus</name>
    <dbReference type="NCBI Taxonomy" id="67283"/>
    <lineage>
        <taxon>Bacteria</taxon>
        <taxon>Bacillati</taxon>
        <taxon>Actinomycetota</taxon>
        <taxon>Actinomycetes</taxon>
        <taxon>Kitasatosporales</taxon>
        <taxon>Streptomycetaceae</taxon>
        <taxon>Streptomyces</taxon>
    </lineage>
</organism>
<protein>
    <submittedName>
        <fullName evidence="3">Nucleoside-diphosphate-sugar epimerase</fullName>
    </submittedName>
</protein>
<proteinExistence type="inferred from homology"/>
<dbReference type="SUPFAM" id="SSF51735">
    <property type="entry name" value="NAD(P)-binding Rossmann-fold domains"/>
    <property type="match status" value="1"/>
</dbReference>
<evidence type="ECO:0000256" key="1">
    <source>
        <dbReference type="ARBA" id="ARBA00007637"/>
    </source>
</evidence>
<evidence type="ECO:0000313" key="4">
    <source>
        <dbReference type="Proteomes" id="UP000540423"/>
    </source>
</evidence>